<dbReference type="SUPFAM" id="SSF52540">
    <property type="entry name" value="P-loop containing nucleoside triphosphate hydrolases"/>
    <property type="match status" value="1"/>
</dbReference>
<dbReference type="AlphaFoldDB" id="A0A0W8FNY8"/>
<comment type="caution">
    <text evidence="1">The sequence shown here is derived from an EMBL/GenBank/DDBJ whole genome shotgun (WGS) entry which is preliminary data.</text>
</comment>
<dbReference type="Gene3D" id="3.40.50.300">
    <property type="entry name" value="P-loop containing nucleotide triphosphate hydrolases"/>
    <property type="match status" value="1"/>
</dbReference>
<dbReference type="EMBL" id="LNQE01000951">
    <property type="protein sequence ID" value="KUG22615.1"/>
    <property type="molecule type" value="Genomic_DNA"/>
</dbReference>
<reference evidence="1" key="1">
    <citation type="journal article" date="2015" name="Proc. Natl. Acad. Sci. U.S.A.">
        <title>Networks of energetic and metabolic interactions define dynamics in microbial communities.</title>
        <authorList>
            <person name="Embree M."/>
            <person name="Liu J.K."/>
            <person name="Al-Bassam M.M."/>
            <person name="Zengler K."/>
        </authorList>
    </citation>
    <scope>NUCLEOTIDE SEQUENCE</scope>
</reference>
<keyword evidence="1" id="KW-0418">Kinase</keyword>
<dbReference type="PANTHER" id="PTHR41930:SF1">
    <property type="entry name" value="DEPHOSPHO-COA KINASE"/>
    <property type="match status" value="1"/>
</dbReference>
<dbReference type="EC" id="2.7.1.24" evidence="1"/>
<dbReference type="PANTHER" id="PTHR41930">
    <property type="entry name" value="UPF0200 PROTEIN MJ1399"/>
    <property type="match status" value="1"/>
</dbReference>
<proteinExistence type="predicted"/>
<evidence type="ECO:0000313" key="1">
    <source>
        <dbReference type="EMBL" id="KUG22615.1"/>
    </source>
</evidence>
<keyword evidence="1" id="KW-0808">Transferase</keyword>
<accession>A0A0W8FNY8</accession>
<dbReference type="InterPro" id="IPR027417">
    <property type="entry name" value="P-loop_NTPase"/>
</dbReference>
<dbReference type="GO" id="GO:0004140">
    <property type="term" value="F:dephospho-CoA kinase activity"/>
    <property type="evidence" value="ECO:0007669"/>
    <property type="project" value="UniProtKB-EC"/>
</dbReference>
<protein>
    <submittedName>
        <fullName evidence="1">Putative dephospho-coa kinase archaeal</fullName>
        <ecNumber evidence="1">2.7.1.24</ecNumber>
    </submittedName>
</protein>
<sequence length="173" mass="18627">MKIFVIVGMPAAGKNIARTYAESKGLVYYATGDIVRAEVKKRGVGAGATGTAKISDELRGPDGMGVTRLALQAVLDSGAAVGFLEGMRSWPEIELIRKKADCVVIAFLVPRKLRLERICTRGRADDSPQAFDERDQREIAYGTAIPIALADAYILNTATIDDAINQLDAIIKC</sequence>
<organism evidence="1">
    <name type="scientific">hydrocarbon metagenome</name>
    <dbReference type="NCBI Taxonomy" id="938273"/>
    <lineage>
        <taxon>unclassified sequences</taxon>
        <taxon>metagenomes</taxon>
        <taxon>ecological metagenomes</taxon>
    </lineage>
</organism>
<gene>
    <name evidence="1" type="ORF">ASZ90_007605</name>
</gene>
<name>A0A0W8FNY8_9ZZZZ</name>